<evidence type="ECO:0000313" key="3">
    <source>
        <dbReference type="Proteomes" id="UP000572817"/>
    </source>
</evidence>
<proteinExistence type="predicted"/>
<feature type="compositionally biased region" description="Basic and acidic residues" evidence="1">
    <location>
        <begin position="9"/>
        <end position="18"/>
    </location>
</feature>
<reference evidence="2" key="1">
    <citation type="submission" date="2020-04" db="EMBL/GenBank/DDBJ databases">
        <title>Genome Assembly and Annotation of Botryosphaeria dothidea sdau 11-99, a Latent Pathogen of Apple Fruit Ring Rot in China.</title>
        <authorList>
            <person name="Yu C."/>
            <person name="Diao Y."/>
            <person name="Lu Q."/>
            <person name="Zhao J."/>
            <person name="Cui S."/>
            <person name="Peng C."/>
            <person name="He B."/>
            <person name="Liu H."/>
        </authorList>
    </citation>
    <scope>NUCLEOTIDE SEQUENCE [LARGE SCALE GENOMIC DNA]</scope>
    <source>
        <strain evidence="2">Sdau11-99</strain>
    </source>
</reference>
<protein>
    <submittedName>
        <fullName evidence="2">Uncharacterized protein</fullName>
    </submittedName>
</protein>
<gene>
    <name evidence="2" type="ORF">GTA08_BOTSDO02421</name>
</gene>
<evidence type="ECO:0000313" key="2">
    <source>
        <dbReference type="EMBL" id="KAF4310194.1"/>
    </source>
</evidence>
<evidence type="ECO:0000256" key="1">
    <source>
        <dbReference type="SAM" id="MobiDB-lite"/>
    </source>
</evidence>
<keyword evidence="3" id="KW-1185">Reference proteome</keyword>
<feature type="region of interest" description="Disordered" evidence="1">
    <location>
        <begin position="1"/>
        <end position="29"/>
    </location>
</feature>
<dbReference type="AlphaFoldDB" id="A0A8H4N400"/>
<comment type="caution">
    <text evidence="2">The sequence shown here is derived from an EMBL/GenBank/DDBJ whole genome shotgun (WGS) entry which is preliminary data.</text>
</comment>
<dbReference type="EMBL" id="WWBZ02000016">
    <property type="protein sequence ID" value="KAF4310194.1"/>
    <property type="molecule type" value="Genomic_DNA"/>
</dbReference>
<sequence>MNMPDEVENANREYDKGILSRSMDQEPDEGAVIESVESDVLGAGPAANDGLYKRPGTRAIRESSFSHSNLSAPNSVDKIGLDESGAIGTARYGTEDAIELTRVDRYQRRVDSGEVKMPTDQDRTNYVNWKQNYKAYQAQKQREEKDVGEGEGA</sequence>
<accession>A0A8H4N400</accession>
<name>A0A8H4N400_9PEZI</name>
<dbReference type="Proteomes" id="UP000572817">
    <property type="component" value="Unassembled WGS sequence"/>
</dbReference>
<organism evidence="2 3">
    <name type="scientific">Botryosphaeria dothidea</name>
    <dbReference type="NCBI Taxonomy" id="55169"/>
    <lineage>
        <taxon>Eukaryota</taxon>
        <taxon>Fungi</taxon>
        <taxon>Dikarya</taxon>
        <taxon>Ascomycota</taxon>
        <taxon>Pezizomycotina</taxon>
        <taxon>Dothideomycetes</taxon>
        <taxon>Dothideomycetes incertae sedis</taxon>
        <taxon>Botryosphaeriales</taxon>
        <taxon>Botryosphaeriaceae</taxon>
        <taxon>Botryosphaeria</taxon>
    </lineage>
</organism>